<proteinExistence type="predicted"/>
<dbReference type="AlphaFoldDB" id="Q5LGB6"/>
<evidence type="ECO:0000259" key="1">
    <source>
        <dbReference type="Pfam" id="PF13173"/>
    </source>
</evidence>
<dbReference type="InterPro" id="IPR025420">
    <property type="entry name" value="DUF4143"/>
</dbReference>
<gene>
    <name evidence="3" type="ORF">BF9343_1043</name>
</gene>
<dbReference type="BioCyc" id="BFRA272559:G1GHZ-1134-MONOMER"/>
<dbReference type="DNASU" id="3287915"/>
<name>Q5LGB6_BACFN</name>
<reference evidence="3 4" key="1">
    <citation type="journal article" date="2005" name="Science">
        <title>Extensive DNA inversions in the B. fragilis genome control variable gene expression.</title>
        <authorList>
            <person name="Cerdeno-Tarraga A.M."/>
            <person name="Patrick S."/>
            <person name="Crosmann L."/>
            <person name="Blakely G."/>
            <person name="Abratt V."/>
            <person name="Lennard N."/>
            <person name="Duerden B."/>
            <person name="Poxton I."/>
            <person name="Harris B."/>
            <person name="Quail M.A."/>
            <person name="Barron A."/>
            <person name="Clarck L."/>
            <person name="Corton C."/>
            <person name="Doggett J."/>
            <person name="Holden M.T.G."/>
            <person name="Larke N."/>
            <person name="Line A."/>
            <person name="Lord A."/>
            <person name="Norbertczak H."/>
            <person name="Ormond D."/>
            <person name="Price C."/>
            <person name="Rabbinowitsch E."/>
            <person name="Woodward J."/>
            <person name="Barrel B.G."/>
            <person name="Parkhill J."/>
        </authorList>
    </citation>
    <scope>NUCLEOTIDE SEQUENCE [LARGE SCALE GENOMIC DNA]</scope>
    <source>
        <strain evidence="4">ATCC 25285 / DSM 2151 / CCUG 4856 / JCM 11019 / LMG 10263 / NCTC 9343 / Onslow / VPI 2553 / EN-2</strain>
    </source>
</reference>
<sequence>MEVAMEKIYYPRTIDSYLLEWKNERAHKPLLLRGARQVGKSSAVRQLGKTFKYFMEVNFERDKEIISVFTGNLKPKEITSRLAAFYGIPVVPGETLLFLDEIQACTPAIHSLWFFYEDYPELHVVAAGSLLEFALKKMAFFGVGRVRSLFMYPMSFDEFLAATGHAGWIEAKRNASPAEPLFEALHGKLVESFRNYLMVGGMPESVQNWVETEDYLKCQQVQDDIMLAYEDDFSKYEEKADPMLLRQTLRSVAQQIGGKFVYSNVQGNYRSEKIKSALELLKDAGLVRPAVHTAANGIPLGAEINEKFVKYIFLDSGLLLRLLGLENTGGTSEMSRLVLVGAASDLVNKGHITEMVAGLELLKYNTPVQRHDLYYWQNLSRGAQAEVDYVIVKDMRVVPLEVKAGTTGSMKSMYQFMEEKHLTYGIRTSLENFGKLEKADIIPLYALSNLYK</sequence>
<evidence type="ECO:0000313" key="4">
    <source>
        <dbReference type="Proteomes" id="UP000006731"/>
    </source>
</evidence>
<dbReference type="InterPro" id="IPR041682">
    <property type="entry name" value="AAA_14"/>
</dbReference>
<evidence type="ECO:0000259" key="2">
    <source>
        <dbReference type="Pfam" id="PF13635"/>
    </source>
</evidence>
<dbReference type="PANTHER" id="PTHR33295:SF7">
    <property type="entry name" value="ATPASE"/>
    <property type="match status" value="1"/>
</dbReference>
<keyword evidence="3" id="KW-0547">Nucleotide-binding</keyword>
<feature type="domain" description="AAA" evidence="1">
    <location>
        <begin position="27"/>
        <end position="160"/>
    </location>
</feature>
<dbReference type="eggNOG" id="COG1373">
    <property type="taxonomic scope" value="Bacteria"/>
</dbReference>
<dbReference type="KEGG" id="bfs:BF9343_1043"/>
<dbReference type="SUPFAM" id="SSF52540">
    <property type="entry name" value="P-loop containing nucleoside triphosphate hydrolases"/>
    <property type="match status" value="1"/>
</dbReference>
<protein>
    <submittedName>
        <fullName evidence="3">ATP-binding protein</fullName>
    </submittedName>
</protein>
<dbReference type="PaxDb" id="272559-BF9343_1043"/>
<evidence type="ECO:0000313" key="3">
    <source>
        <dbReference type="EMBL" id="CAH06824.1"/>
    </source>
</evidence>
<keyword evidence="3" id="KW-0067">ATP-binding</keyword>
<feature type="domain" description="DUF4143" evidence="2">
    <location>
        <begin position="230"/>
        <end position="405"/>
    </location>
</feature>
<dbReference type="InterPro" id="IPR027417">
    <property type="entry name" value="P-loop_NTPase"/>
</dbReference>
<dbReference type="PANTHER" id="PTHR33295">
    <property type="entry name" value="ATPASE"/>
    <property type="match status" value="1"/>
</dbReference>
<keyword evidence="4" id="KW-1185">Reference proteome</keyword>
<dbReference type="GO" id="GO:0005524">
    <property type="term" value="F:ATP binding"/>
    <property type="evidence" value="ECO:0007669"/>
    <property type="project" value="UniProtKB-KW"/>
</dbReference>
<dbReference type="Pfam" id="PF13173">
    <property type="entry name" value="AAA_14"/>
    <property type="match status" value="1"/>
</dbReference>
<dbReference type="EMBL" id="CR626927">
    <property type="protein sequence ID" value="CAH06824.1"/>
    <property type="molecule type" value="Genomic_DNA"/>
</dbReference>
<dbReference type="Pfam" id="PF13635">
    <property type="entry name" value="DUF4143"/>
    <property type="match status" value="1"/>
</dbReference>
<dbReference type="HOGENOM" id="CLU_047370_0_0_10"/>
<accession>Q5LGB6</accession>
<dbReference type="Proteomes" id="UP000006731">
    <property type="component" value="Chromosome"/>
</dbReference>
<organism evidence="3 4">
    <name type="scientific">Bacteroides fragilis (strain ATCC 25285 / DSM 2151 / CCUG 4856 / JCM 11019 / LMG 10263 / NCTC 9343 / Onslow / VPI 2553 / EN-2)</name>
    <dbReference type="NCBI Taxonomy" id="272559"/>
    <lineage>
        <taxon>Bacteria</taxon>
        <taxon>Pseudomonadati</taxon>
        <taxon>Bacteroidota</taxon>
        <taxon>Bacteroidia</taxon>
        <taxon>Bacteroidales</taxon>
        <taxon>Bacteroidaceae</taxon>
        <taxon>Bacteroides</taxon>
    </lineage>
</organism>